<dbReference type="PANTHER" id="PTHR22883">
    <property type="entry name" value="ZINC FINGER DHHC DOMAIN CONTAINING PROTEIN"/>
    <property type="match status" value="1"/>
</dbReference>
<accession>A0ABQ7J5W2</accession>
<evidence type="ECO:0000256" key="3">
    <source>
        <dbReference type="ARBA" id="ARBA00022679"/>
    </source>
</evidence>
<evidence type="ECO:0000313" key="13">
    <source>
        <dbReference type="Proteomes" id="UP000823046"/>
    </source>
</evidence>
<dbReference type="EMBL" id="JADAQX010000777">
    <property type="protein sequence ID" value="KAF8819395.1"/>
    <property type="molecule type" value="Genomic_DNA"/>
</dbReference>
<evidence type="ECO:0000256" key="10">
    <source>
        <dbReference type="RuleBase" id="RU079119"/>
    </source>
</evidence>
<evidence type="ECO:0000256" key="8">
    <source>
        <dbReference type="ARBA" id="ARBA00023288"/>
    </source>
</evidence>
<evidence type="ECO:0000256" key="7">
    <source>
        <dbReference type="ARBA" id="ARBA00023139"/>
    </source>
</evidence>
<evidence type="ECO:0000256" key="4">
    <source>
        <dbReference type="ARBA" id="ARBA00022692"/>
    </source>
</evidence>
<comment type="caution">
    <text evidence="12">The sequence shown here is derived from an EMBL/GenBank/DDBJ whole genome shotgun (WGS) entry which is preliminary data.</text>
</comment>
<keyword evidence="6 10" id="KW-0472">Membrane</keyword>
<proteinExistence type="inferred from homology"/>
<comment type="subcellular location">
    <subcellularLocation>
        <location evidence="1">Endomembrane system</location>
        <topology evidence="1">Multi-pass membrane protein</topology>
    </subcellularLocation>
</comment>
<evidence type="ECO:0000256" key="5">
    <source>
        <dbReference type="ARBA" id="ARBA00022989"/>
    </source>
</evidence>
<feature type="domain" description="Palmitoyltransferase DHHC" evidence="11">
    <location>
        <begin position="153"/>
        <end position="299"/>
    </location>
</feature>
<reference evidence="12 13" key="1">
    <citation type="journal article" date="2020" name="bioRxiv">
        <title>Metabolic contributions of an alphaproteobacterial endosymbiont in the apicomplexan Cardiosporidium cionae.</title>
        <authorList>
            <person name="Hunter E.S."/>
            <person name="Paight C.J."/>
            <person name="Lane C.E."/>
        </authorList>
    </citation>
    <scope>NUCLEOTIDE SEQUENCE [LARGE SCALE GENOMIC DNA]</scope>
    <source>
        <strain evidence="12">ESH_2018</strain>
    </source>
</reference>
<keyword evidence="7" id="KW-0564">Palmitate</keyword>
<gene>
    <name evidence="12" type="ORF">IE077_001069</name>
</gene>
<evidence type="ECO:0000256" key="2">
    <source>
        <dbReference type="ARBA" id="ARBA00008574"/>
    </source>
</evidence>
<comment type="catalytic activity">
    <reaction evidence="10">
        <text>L-cysteinyl-[protein] + hexadecanoyl-CoA = S-hexadecanoyl-L-cysteinyl-[protein] + CoA</text>
        <dbReference type="Rhea" id="RHEA:36683"/>
        <dbReference type="Rhea" id="RHEA-COMP:10131"/>
        <dbReference type="Rhea" id="RHEA-COMP:11032"/>
        <dbReference type="ChEBI" id="CHEBI:29950"/>
        <dbReference type="ChEBI" id="CHEBI:57287"/>
        <dbReference type="ChEBI" id="CHEBI:57379"/>
        <dbReference type="ChEBI" id="CHEBI:74151"/>
        <dbReference type="EC" id="2.3.1.225"/>
    </reaction>
</comment>
<feature type="transmembrane region" description="Helical" evidence="10">
    <location>
        <begin position="109"/>
        <end position="132"/>
    </location>
</feature>
<keyword evidence="4 10" id="KW-0812">Transmembrane</keyword>
<evidence type="ECO:0000259" key="11">
    <source>
        <dbReference type="Pfam" id="PF01529"/>
    </source>
</evidence>
<feature type="transmembrane region" description="Helical" evidence="10">
    <location>
        <begin position="271"/>
        <end position="293"/>
    </location>
</feature>
<feature type="transmembrane region" description="Helical" evidence="10">
    <location>
        <begin position="6"/>
        <end position="31"/>
    </location>
</feature>
<dbReference type="InterPro" id="IPR001594">
    <property type="entry name" value="Palmitoyltrfase_DHHC"/>
</dbReference>
<sequence>MLLRCAAWLSAIFCIPLFLVPVLDCIGCGTWGSCRVERCTRKLKWVMRRIYGPRMFDSLLRLLHYIFYTNNCIGQIFYCIVAVGSSCFVVILAYIWLPYSLLGIAHRLGWILTLSIGLMLFVLCASSNPGYIAEKQAQKFSMVYDTDKELYSSDRECSTCLFTKPARTKHCRFCNRCVARFDHHCCWIGNCIGAGNHRYFLLFLAWHTLQSLYGLLICATILMDIIQTKRLRSAIFIEGTTGKRFQATFLIIVQYLVVNHAPVMVCTLMAILFAIFLMVFTSFHIYATLIKNFSTNECFKMRRQSWKESKRGNKNLYNKGFVENCYEIFFWESWCKEKYRR</sequence>
<keyword evidence="8" id="KW-0449">Lipoprotein</keyword>
<comment type="domain">
    <text evidence="10">The DHHC domain is required for palmitoyltransferase activity.</text>
</comment>
<evidence type="ECO:0000313" key="12">
    <source>
        <dbReference type="EMBL" id="KAF8819395.1"/>
    </source>
</evidence>
<protein>
    <recommendedName>
        <fullName evidence="10">Palmitoyltransferase</fullName>
        <ecNumber evidence="10">2.3.1.225</ecNumber>
    </recommendedName>
</protein>
<feature type="transmembrane region" description="Helical" evidence="10">
    <location>
        <begin position="204"/>
        <end position="226"/>
    </location>
</feature>
<comment type="similarity">
    <text evidence="2 10">Belongs to the DHHC palmitoyltransferase family.</text>
</comment>
<keyword evidence="9 10" id="KW-0012">Acyltransferase</keyword>
<feature type="transmembrane region" description="Helical" evidence="10">
    <location>
        <begin position="75"/>
        <end position="97"/>
    </location>
</feature>
<evidence type="ECO:0000256" key="1">
    <source>
        <dbReference type="ARBA" id="ARBA00004127"/>
    </source>
</evidence>
<dbReference type="InterPro" id="IPR039859">
    <property type="entry name" value="PFA4/ZDH16/20/ERF2-like"/>
</dbReference>
<keyword evidence="13" id="KW-1185">Reference proteome</keyword>
<organism evidence="12 13">
    <name type="scientific">Cardiosporidium cionae</name>
    <dbReference type="NCBI Taxonomy" id="476202"/>
    <lineage>
        <taxon>Eukaryota</taxon>
        <taxon>Sar</taxon>
        <taxon>Alveolata</taxon>
        <taxon>Apicomplexa</taxon>
        <taxon>Aconoidasida</taxon>
        <taxon>Nephromycida</taxon>
        <taxon>Cardiosporidium</taxon>
    </lineage>
</organism>
<dbReference type="PROSITE" id="PS50216">
    <property type="entry name" value="DHHC"/>
    <property type="match status" value="1"/>
</dbReference>
<evidence type="ECO:0000256" key="6">
    <source>
        <dbReference type="ARBA" id="ARBA00023136"/>
    </source>
</evidence>
<keyword evidence="3 10" id="KW-0808">Transferase</keyword>
<evidence type="ECO:0000256" key="9">
    <source>
        <dbReference type="ARBA" id="ARBA00023315"/>
    </source>
</evidence>
<dbReference type="PANTHER" id="PTHR22883:SF301">
    <property type="entry name" value="PALMITOYLTRANSFERASE ZDHHC12"/>
    <property type="match status" value="1"/>
</dbReference>
<dbReference type="EC" id="2.3.1.225" evidence="10"/>
<keyword evidence="5 10" id="KW-1133">Transmembrane helix</keyword>
<dbReference type="Proteomes" id="UP000823046">
    <property type="component" value="Unassembled WGS sequence"/>
</dbReference>
<name>A0ABQ7J5W2_9APIC</name>
<dbReference type="Pfam" id="PF01529">
    <property type="entry name" value="DHHC"/>
    <property type="match status" value="1"/>
</dbReference>